<protein>
    <submittedName>
        <fullName evidence="4">Vesicle-associated membrane protein 1</fullName>
    </submittedName>
</protein>
<keyword evidence="1" id="KW-0175">Coiled coil</keyword>
<organism evidence="4 5">
    <name type="scientific">Tropilaelaps mercedesae</name>
    <dbReference type="NCBI Taxonomy" id="418985"/>
    <lineage>
        <taxon>Eukaryota</taxon>
        <taxon>Metazoa</taxon>
        <taxon>Ecdysozoa</taxon>
        <taxon>Arthropoda</taxon>
        <taxon>Chelicerata</taxon>
        <taxon>Arachnida</taxon>
        <taxon>Acari</taxon>
        <taxon>Parasitiformes</taxon>
        <taxon>Mesostigmata</taxon>
        <taxon>Gamasina</taxon>
        <taxon>Dermanyssoidea</taxon>
        <taxon>Laelapidae</taxon>
        <taxon>Tropilaelaps</taxon>
    </lineage>
</organism>
<dbReference type="InterPro" id="IPR001388">
    <property type="entry name" value="Synaptobrevin-like"/>
</dbReference>
<dbReference type="Proteomes" id="UP000192247">
    <property type="component" value="Unassembled WGS sequence"/>
</dbReference>
<dbReference type="GO" id="GO:0016192">
    <property type="term" value="P:vesicle-mediated transport"/>
    <property type="evidence" value="ECO:0007669"/>
    <property type="project" value="InterPro"/>
</dbReference>
<accession>A0A1V9X6T8</accession>
<comment type="caution">
    <text evidence="4">The sequence shown here is derived from an EMBL/GenBank/DDBJ whole genome shotgun (WGS) entry which is preliminary data.</text>
</comment>
<dbReference type="PANTHER" id="PTHR45701">
    <property type="entry name" value="SYNAPTOBREVIN FAMILY MEMBER"/>
    <property type="match status" value="1"/>
</dbReference>
<evidence type="ECO:0000259" key="3">
    <source>
        <dbReference type="PROSITE" id="PS50892"/>
    </source>
</evidence>
<proteinExistence type="predicted"/>
<name>A0A1V9X6T8_9ACAR</name>
<dbReference type="AlphaFoldDB" id="A0A1V9X6T8"/>
<dbReference type="GO" id="GO:0016020">
    <property type="term" value="C:membrane"/>
    <property type="evidence" value="ECO:0007669"/>
    <property type="project" value="InterPro"/>
</dbReference>
<feature type="domain" description="V-SNARE coiled-coil homology" evidence="3">
    <location>
        <begin position="14"/>
        <end position="74"/>
    </location>
</feature>
<dbReference type="OrthoDB" id="190375at2759"/>
<keyword evidence="2" id="KW-1133">Transmembrane helix</keyword>
<keyword evidence="2" id="KW-0812">Transmembrane</keyword>
<dbReference type="InterPro" id="IPR016444">
    <property type="entry name" value="Synaptobrevin/VAMP"/>
</dbReference>
<dbReference type="SUPFAM" id="SSF58038">
    <property type="entry name" value="SNARE fusion complex"/>
    <property type="match status" value="1"/>
</dbReference>
<dbReference type="InParanoid" id="A0A1V9X6T8"/>
<evidence type="ECO:0000256" key="1">
    <source>
        <dbReference type="PROSITE-ProRule" id="PRU00290"/>
    </source>
</evidence>
<dbReference type="STRING" id="418985.A0A1V9X6T8"/>
<sequence length="99" mass="11383">MKMATSALGVPNEQLRKTQEQVDDVVDIMRNNLDKVMERDAKLSDLDERATQLQEGALVFEKQATSLKRKQWWRNMKMRIILGVVFAVVILIIVLRASV</sequence>
<dbReference type="Gene3D" id="1.20.5.110">
    <property type="match status" value="1"/>
</dbReference>
<dbReference type="EMBL" id="MNPL01021757">
    <property type="protein sequence ID" value="OQR69237.1"/>
    <property type="molecule type" value="Genomic_DNA"/>
</dbReference>
<dbReference type="InterPro" id="IPR042855">
    <property type="entry name" value="V_SNARE_CC"/>
</dbReference>
<dbReference type="Pfam" id="PF00957">
    <property type="entry name" value="Synaptobrevin"/>
    <property type="match status" value="1"/>
</dbReference>
<keyword evidence="5" id="KW-1185">Reference proteome</keyword>
<dbReference type="PIRSF" id="PIRSF005409">
    <property type="entry name" value="Synaptobrevin_euk"/>
    <property type="match status" value="1"/>
</dbReference>
<reference evidence="4 5" key="1">
    <citation type="journal article" date="2017" name="Gigascience">
        <title>Draft genome of the honey bee ectoparasitic mite, Tropilaelaps mercedesae, is shaped by the parasitic life history.</title>
        <authorList>
            <person name="Dong X."/>
            <person name="Armstrong S.D."/>
            <person name="Xia D."/>
            <person name="Makepeace B.L."/>
            <person name="Darby A.C."/>
            <person name="Kadowaki T."/>
        </authorList>
    </citation>
    <scope>NUCLEOTIDE SEQUENCE [LARGE SCALE GENOMIC DNA]</scope>
    <source>
        <strain evidence="4">Wuxi-XJTLU</strain>
    </source>
</reference>
<dbReference type="PROSITE" id="PS50892">
    <property type="entry name" value="V_SNARE"/>
    <property type="match status" value="1"/>
</dbReference>
<feature type="transmembrane region" description="Helical" evidence="2">
    <location>
        <begin position="78"/>
        <end position="97"/>
    </location>
</feature>
<evidence type="ECO:0000313" key="4">
    <source>
        <dbReference type="EMBL" id="OQR69237.1"/>
    </source>
</evidence>
<evidence type="ECO:0000313" key="5">
    <source>
        <dbReference type="Proteomes" id="UP000192247"/>
    </source>
</evidence>
<gene>
    <name evidence="4" type="ORF">BIW11_12387</name>
</gene>
<keyword evidence="2" id="KW-0472">Membrane</keyword>
<dbReference type="PRINTS" id="PR00219">
    <property type="entry name" value="SYNAPTOBREVN"/>
</dbReference>
<evidence type="ECO:0000256" key="2">
    <source>
        <dbReference type="SAM" id="Phobius"/>
    </source>
</evidence>